<dbReference type="GO" id="GO:0004650">
    <property type="term" value="F:polygalacturonase activity"/>
    <property type="evidence" value="ECO:0007669"/>
    <property type="project" value="InterPro"/>
</dbReference>
<dbReference type="GO" id="GO:0005975">
    <property type="term" value="P:carbohydrate metabolic process"/>
    <property type="evidence" value="ECO:0007669"/>
    <property type="project" value="InterPro"/>
</dbReference>
<name>A0A4Q1C6X6_9BACT</name>
<comment type="similarity">
    <text evidence="2">Belongs to the glycosyl hydrolase 43 family.</text>
</comment>
<dbReference type="InterPro" id="IPR012334">
    <property type="entry name" value="Pectin_lyas_fold"/>
</dbReference>
<evidence type="ECO:0000256" key="8">
    <source>
        <dbReference type="RuleBase" id="RU361169"/>
    </source>
</evidence>
<dbReference type="AlphaFoldDB" id="A0A4Q1C6X6"/>
<feature type="active site" description="Proton acceptor" evidence="6">
    <location>
        <position position="76"/>
    </location>
</feature>
<dbReference type="InterPro" id="IPR023296">
    <property type="entry name" value="Glyco_hydro_beta-prop_sf"/>
</dbReference>
<comment type="caution">
    <text evidence="9">The sequence shown here is derived from an EMBL/GenBank/DDBJ whole genome shotgun (WGS) entry which is preliminary data.</text>
</comment>
<feature type="active site" description="Proton donor" evidence="6">
    <location>
        <position position="252"/>
    </location>
</feature>
<evidence type="ECO:0000256" key="2">
    <source>
        <dbReference type="ARBA" id="ARBA00009865"/>
    </source>
</evidence>
<evidence type="ECO:0000313" key="10">
    <source>
        <dbReference type="Proteomes" id="UP000290218"/>
    </source>
</evidence>
<reference evidence="9 10" key="1">
    <citation type="submission" date="2019-01" db="EMBL/GenBank/DDBJ databases">
        <title>Lacunisphaera sp. strain TWA-58.</title>
        <authorList>
            <person name="Chen W.-M."/>
        </authorList>
    </citation>
    <scope>NUCLEOTIDE SEQUENCE [LARGE SCALE GENOMIC DNA]</scope>
    <source>
        <strain evidence="9 10">TWA-58</strain>
    </source>
</reference>
<dbReference type="Gene3D" id="2.115.10.20">
    <property type="entry name" value="Glycosyl hydrolase domain, family 43"/>
    <property type="match status" value="1"/>
</dbReference>
<feature type="site" description="Important for catalytic activity, responsible for pKa modulation of the active site Glu and correct orientation of both the proton donor and substrate" evidence="7">
    <location>
        <position position="191"/>
    </location>
</feature>
<gene>
    <name evidence="9" type="ORF">ESB00_01315</name>
</gene>
<dbReference type="CDD" id="cd18817">
    <property type="entry name" value="GH43f_LbAraf43-like"/>
    <property type="match status" value="1"/>
</dbReference>
<evidence type="ECO:0000256" key="3">
    <source>
        <dbReference type="ARBA" id="ARBA00022729"/>
    </source>
</evidence>
<keyword evidence="3" id="KW-0732">Signal</keyword>
<dbReference type="SUPFAM" id="SSF75005">
    <property type="entry name" value="Arabinanase/levansucrase/invertase"/>
    <property type="match status" value="1"/>
</dbReference>
<protein>
    <recommendedName>
        <fullName evidence="11">Glycoside hydrolase</fullName>
    </recommendedName>
</protein>
<evidence type="ECO:0000256" key="5">
    <source>
        <dbReference type="ARBA" id="ARBA00023295"/>
    </source>
</evidence>
<dbReference type="SMART" id="SM00710">
    <property type="entry name" value="PbH1"/>
    <property type="match status" value="7"/>
</dbReference>
<dbReference type="InterPro" id="IPR006626">
    <property type="entry name" value="PbH1"/>
</dbReference>
<evidence type="ECO:0000256" key="1">
    <source>
        <dbReference type="ARBA" id="ARBA00008834"/>
    </source>
</evidence>
<dbReference type="RefSeq" id="WP_129045932.1">
    <property type="nucleotide sequence ID" value="NZ_SDHX01000001.1"/>
</dbReference>
<sequence length="775" mass="85473">MPHPRLNEGTHPAPWAASLLAPRNSRIIRGVSKLTAHQGMISRTCFLVLCILCVPWATPVARAADYPNPLVRQRADPHILRHTDGQYYFMGTVPEYDRLILRRAPTIADLATAEEKVIWRKHATGIMGAHIWAPEIYHFDGKWYVYFAAGEAEKIWNIRIYVLENASADPFQGEWIERGQLKTGWESFALDASVFEHRGQRYLLWAQQQPGIKGNTNLYIAPLATPTTLGGPAVLLSKPEFPWEQVRYAVNEGPMMLRKNGRLFLTYSAAGTGPEYCVGMLTASEDADLLDPKSWTKSPEPVFVTSEANKIYGPGHHCFTVAEDGVTDLIVYHARSYPQVAGDPLKDPNRHTRVQAVRWRADGTPDFGVPRPDDPVAAGGDFPITAYGALGDARTLNTVQIQAALDAAHAAGGGRVVIPQGTFKSGSIFLRPGVELHLAEGAVLLGSNNIEHYPKQRTRIEGHFPEWRLALVNGTNLTGVRITGPGKLDGNGTLFWAAFWQRRKENPQCTNLEVERPRLVHLDTCTDVRITGVVLRDSGFWNIHLYRCRDVLLEGLDIFSPGARAGPVRAPSSDGIDLDSCRDVVIRRCKIAVDDDCIALKGTKGPLADRDESSPPVENILVEDCTFGAGHGVVTCGSEATVVRNVTVRNCTVAGKNNLVRLKLRPDTPQRYENLVFENITLDGDGRIFDVAPWTQFFDLKGHPPPARSVAGVTLRNVTGRYGTLGRLRGNEGDDLSGIRLENVTLTLADDKFERGPVRDFTATNVTLNGRSFTP</sequence>
<dbReference type="InterPro" id="IPR000743">
    <property type="entry name" value="Glyco_hydro_28"/>
</dbReference>
<keyword evidence="5 8" id="KW-0326">Glycosidase</keyword>
<dbReference type="EMBL" id="SDHX01000001">
    <property type="protein sequence ID" value="RXK54568.1"/>
    <property type="molecule type" value="Genomic_DNA"/>
</dbReference>
<dbReference type="Gene3D" id="2.160.20.10">
    <property type="entry name" value="Single-stranded right-handed beta-helix, Pectin lyase-like"/>
    <property type="match status" value="1"/>
</dbReference>
<accession>A0A4Q1C6X6</accession>
<evidence type="ECO:0000256" key="6">
    <source>
        <dbReference type="PIRSR" id="PIRSR606710-1"/>
    </source>
</evidence>
<evidence type="ECO:0000256" key="7">
    <source>
        <dbReference type="PIRSR" id="PIRSR606710-2"/>
    </source>
</evidence>
<evidence type="ECO:0000313" key="9">
    <source>
        <dbReference type="EMBL" id="RXK54568.1"/>
    </source>
</evidence>
<dbReference type="PANTHER" id="PTHR43817:SF1">
    <property type="entry name" value="HYDROLASE, FAMILY 43, PUTATIVE (AFU_ORTHOLOGUE AFUA_3G01660)-RELATED"/>
    <property type="match status" value="1"/>
</dbReference>
<dbReference type="Proteomes" id="UP000290218">
    <property type="component" value="Unassembled WGS sequence"/>
</dbReference>
<dbReference type="OrthoDB" id="177947at2"/>
<dbReference type="InterPro" id="IPR006710">
    <property type="entry name" value="Glyco_hydro_43"/>
</dbReference>
<keyword evidence="4 8" id="KW-0378">Hydrolase</keyword>
<keyword evidence="10" id="KW-1185">Reference proteome</keyword>
<dbReference type="SUPFAM" id="SSF51126">
    <property type="entry name" value="Pectin lyase-like"/>
    <property type="match status" value="1"/>
</dbReference>
<dbReference type="InterPro" id="IPR011050">
    <property type="entry name" value="Pectin_lyase_fold/virulence"/>
</dbReference>
<dbReference type="Pfam" id="PF04616">
    <property type="entry name" value="Glyco_hydro_43"/>
    <property type="match status" value="1"/>
</dbReference>
<organism evidence="9 10">
    <name type="scientific">Oleiharenicola lentus</name>
    <dbReference type="NCBI Taxonomy" id="2508720"/>
    <lineage>
        <taxon>Bacteria</taxon>
        <taxon>Pseudomonadati</taxon>
        <taxon>Verrucomicrobiota</taxon>
        <taxon>Opitutia</taxon>
        <taxon>Opitutales</taxon>
        <taxon>Opitutaceae</taxon>
        <taxon>Oleiharenicola</taxon>
    </lineage>
</organism>
<evidence type="ECO:0000256" key="4">
    <source>
        <dbReference type="ARBA" id="ARBA00022801"/>
    </source>
</evidence>
<dbReference type="PANTHER" id="PTHR43817">
    <property type="entry name" value="GLYCOSYL HYDROLASE"/>
    <property type="match status" value="1"/>
</dbReference>
<dbReference type="Pfam" id="PF00295">
    <property type="entry name" value="Glyco_hydro_28"/>
    <property type="match status" value="1"/>
</dbReference>
<comment type="similarity">
    <text evidence="1 8">Belongs to the glycosyl hydrolase 28 family.</text>
</comment>
<proteinExistence type="inferred from homology"/>
<evidence type="ECO:0008006" key="11">
    <source>
        <dbReference type="Google" id="ProtNLM"/>
    </source>
</evidence>